<dbReference type="PANTHER" id="PTHR39193">
    <property type="entry name" value="5-DEOXY-GLUCURONATE ISOMERASE"/>
    <property type="match status" value="1"/>
</dbReference>
<dbReference type="InterPro" id="IPR021120">
    <property type="entry name" value="KduI/IolB_isomerase"/>
</dbReference>
<dbReference type="Proteomes" id="UP000182486">
    <property type="component" value="Unassembled WGS sequence"/>
</dbReference>
<accession>A0A1K0FPK6</accession>
<dbReference type="PANTHER" id="PTHR39193:SF1">
    <property type="entry name" value="5-DEOXY-GLUCURONATE ISOMERASE"/>
    <property type="match status" value="1"/>
</dbReference>
<dbReference type="AlphaFoldDB" id="A0A1K0FPK6"/>
<dbReference type="Pfam" id="PF04962">
    <property type="entry name" value="KduI"/>
    <property type="match status" value="1"/>
</dbReference>
<dbReference type="RefSeq" id="WP_071804390.1">
    <property type="nucleotide sequence ID" value="NZ_MEIA01000091.1"/>
</dbReference>
<gene>
    <name evidence="2" type="ORF">BG844_08775</name>
</gene>
<comment type="caution">
    <text evidence="2">The sequence shown here is derived from an EMBL/GenBank/DDBJ whole genome shotgun (WGS) entry which is preliminary data.</text>
</comment>
<organism evidence="2 3">
    <name type="scientific">Couchioplanes caeruleus subsp. caeruleus</name>
    <dbReference type="NCBI Taxonomy" id="56427"/>
    <lineage>
        <taxon>Bacteria</taxon>
        <taxon>Bacillati</taxon>
        <taxon>Actinomycetota</taxon>
        <taxon>Actinomycetes</taxon>
        <taxon>Micromonosporales</taxon>
        <taxon>Micromonosporaceae</taxon>
        <taxon>Couchioplanes</taxon>
    </lineage>
</organism>
<dbReference type="EMBL" id="MEIA01000091">
    <property type="protein sequence ID" value="OJF14640.1"/>
    <property type="molecule type" value="Genomic_DNA"/>
</dbReference>
<keyword evidence="3" id="KW-1185">Reference proteome</keyword>
<evidence type="ECO:0000313" key="2">
    <source>
        <dbReference type="EMBL" id="OJF14640.1"/>
    </source>
</evidence>
<evidence type="ECO:0000256" key="1">
    <source>
        <dbReference type="ARBA" id="ARBA00023235"/>
    </source>
</evidence>
<dbReference type="InterPro" id="IPR014710">
    <property type="entry name" value="RmlC-like_jellyroll"/>
</dbReference>
<proteinExistence type="predicted"/>
<evidence type="ECO:0000313" key="3">
    <source>
        <dbReference type="Proteomes" id="UP000182486"/>
    </source>
</evidence>
<dbReference type="InterPro" id="IPR011051">
    <property type="entry name" value="RmlC_Cupin_sf"/>
</dbReference>
<dbReference type="PIRSF" id="PIRSF036628">
    <property type="entry name" value="IolB"/>
    <property type="match status" value="1"/>
</dbReference>
<dbReference type="Gene3D" id="2.60.120.10">
    <property type="entry name" value="Jelly Rolls"/>
    <property type="match status" value="2"/>
</dbReference>
<protein>
    <submittedName>
        <fullName evidence="2">5-deoxy-glucuronate isomerase</fullName>
    </submittedName>
</protein>
<dbReference type="GO" id="GO:0008880">
    <property type="term" value="F:glucuronate isomerase activity"/>
    <property type="evidence" value="ECO:0007669"/>
    <property type="project" value="InterPro"/>
</dbReference>
<keyword evidence="1 2" id="KW-0413">Isomerase</keyword>
<sequence length="292" mass="31784">MSHLLRRGEAGSKPFDLIITPESAGWGFSGLRVLDLTIGQRVSFTTGDHETLVLPLAGGCDVTCDDERITLTGRRSVFSRVTDFAYVPAGSTLTIRAGNGGRFALPSARTTRRLPFRYGAAEDVPVELRGAGQSSRQVNNFCTPESFEADRLIAVEVLTPGGNWSSYPPHKHDDPGVGETALEEIYYFEVAGSPSGAPGSAYQRVYGNPGRDIDVCAEVRSGDAVLIPYGWHGPSMAAPGYDLYYLNVMAGPGERRWLFSDDPAHAWVRGAWGHQQTDPRLPLTSTTERRRP</sequence>
<dbReference type="GO" id="GO:0019310">
    <property type="term" value="P:inositol catabolic process"/>
    <property type="evidence" value="ECO:0007669"/>
    <property type="project" value="InterPro"/>
</dbReference>
<dbReference type="InterPro" id="IPR024203">
    <property type="entry name" value="Deoxy-glucuronate_isom_IolB"/>
</dbReference>
<name>A0A1K0FPK6_9ACTN</name>
<dbReference type="SUPFAM" id="SSF51182">
    <property type="entry name" value="RmlC-like cupins"/>
    <property type="match status" value="1"/>
</dbReference>
<dbReference type="NCBIfam" id="TIGR04378">
    <property type="entry name" value="myo_inos_iolB"/>
    <property type="match status" value="1"/>
</dbReference>
<reference evidence="2 3" key="1">
    <citation type="submission" date="2016-09" db="EMBL/GenBank/DDBJ databases">
        <title>Couchioplanes caeruleus draft genome sequence.</title>
        <authorList>
            <person name="Sheehan J."/>
            <person name="Caffrey P."/>
        </authorList>
    </citation>
    <scope>NUCLEOTIDE SEQUENCE [LARGE SCALE GENOMIC DNA]</scope>
    <source>
        <strain evidence="2 3">DSM 43634</strain>
    </source>
</reference>